<dbReference type="SMART" id="SM00213">
    <property type="entry name" value="UBQ"/>
    <property type="match status" value="1"/>
</dbReference>
<reference evidence="2" key="1">
    <citation type="submission" date="2023-07" db="EMBL/GenBank/DDBJ databases">
        <authorList>
            <consortium name="AG Swart"/>
            <person name="Singh M."/>
            <person name="Singh A."/>
            <person name="Seah K."/>
            <person name="Emmerich C."/>
        </authorList>
    </citation>
    <scope>NUCLEOTIDE SEQUENCE</scope>
    <source>
        <strain evidence="2">DP1</strain>
    </source>
</reference>
<proteinExistence type="predicted"/>
<dbReference type="PROSITE" id="PS50053">
    <property type="entry name" value="UBIQUITIN_2"/>
    <property type="match status" value="1"/>
</dbReference>
<name>A0AAD1U1S6_EUPCR</name>
<comment type="caution">
    <text evidence="2">The sequence shown here is derived from an EMBL/GenBank/DDBJ whole genome shotgun (WGS) entry which is preliminary data.</text>
</comment>
<dbReference type="SUPFAM" id="SSF54236">
    <property type="entry name" value="Ubiquitin-like"/>
    <property type="match status" value="1"/>
</dbReference>
<dbReference type="Proteomes" id="UP001295684">
    <property type="component" value="Unassembled WGS sequence"/>
</dbReference>
<keyword evidence="3" id="KW-1185">Reference proteome</keyword>
<protein>
    <recommendedName>
        <fullName evidence="1">Ubiquitin-like domain-containing protein</fullName>
    </recommendedName>
</protein>
<evidence type="ECO:0000259" key="1">
    <source>
        <dbReference type="PROSITE" id="PS50053"/>
    </source>
</evidence>
<dbReference type="InterPro" id="IPR000626">
    <property type="entry name" value="Ubiquitin-like_dom"/>
</dbReference>
<dbReference type="InterPro" id="IPR050158">
    <property type="entry name" value="Ubiquitin_ubiquitin-like"/>
</dbReference>
<evidence type="ECO:0000313" key="3">
    <source>
        <dbReference type="Proteomes" id="UP001295684"/>
    </source>
</evidence>
<sequence length="198" mass="22797">MINREIHFYVCTLIGEILEMEMASSSTIDEVKRAIQYVEGIPPDQQRFIFTGKQLDDRFTLGEYFIKNGSTIHMVLRLSGGGERRNGLTIKNMVTKKENNVECDYNTLQFGELESQISGMFDVDEDKIRVFINGRRINPSRETEIKKVGIESGVKVEFNYPNYKSYVALQKVDGSWDENILLECDKTEEEVQTHSCEC</sequence>
<gene>
    <name evidence="2" type="ORF">ECRASSUSDP1_LOCUS1649</name>
</gene>
<dbReference type="AlphaFoldDB" id="A0AAD1U1S6"/>
<dbReference type="InterPro" id="IPR019956">
    <property type="entry name" value="Ubiquitin_dom"/>
</dbReference>
<accession>A0AAD1U1S6</accession>
<dbReference type="EMBL" id="CAMPGE010001555">
    <property type="protein sequence ID" value="CAI2360348.1"/>
    <property type="molecule type" value="Genomic_DNA"/>
</dbReference>
<dbReference type="PANTHER" id="PTHR10666">
    <property type="entry name" value="UBIQUITIN"/>
    <property type="match status" value="1"/>
</dbReference>
<dbReference type="InterPro" id="IPR029071">
    <property type="entry name" value="Ubiquitin-like_domsf"/>
</dbReference>
<dbReference type="PRINTS" id="PR00348">
    <property type="entry name" value="UBIQUITIN"/>
</dbReference>
<organism evidence="2 3">
    <name type="scientific">Euplotes crassus</name>
    <dbReference type="NCBI Taxonomy" id="5936"/>
    <lineage>
        <taxon>Eukaryota</taxon>
        <taxon>Sar</taxon>
        <taxon>Alveolata</taxon>
        <taxon>Ciliophora</taxon>
        <taxon>Intramacronucleata</taxon>
        <taxon>Spirotrichea</taxon>
        <taxon>Hypotrichia</taxon>
        <taxon>Euplotida</taxon>
        <taxon>Euplotidae</taxon>
        <taxon>Moneuplotes</taxon>
    </lineage>
</organism>
<evidence type="ECO:0000313" key="2">
    <source>
        <dbReference type="EMBL" id="CAI2360348.1"/>
    </source>
</evidence>
<dbReference type="Gene3D" id="3.10.20.90">
    <property type="entry name" value="Phosphatidylinositol 3-kinase Catalytic Subunit, Chain A, domain 1"/>
    <property type="match status" value="1"/>
</dbReference>
<dbReference type="Pfam" id="PF00240">
    <property type="entry name" value="ubiquitin"/>
    <property type="match status" value="1"/>
</dbReference>
<feature type="domain" description="Ubiquitin-like" evidence="1">
    <location>
        <begin position="6"/>
        <end position="81"/>
    </location>
</feature>